<name>A0A0A9HNE4_ARUDO</name>
<reference evidence="1" key="1">
    <citation type="submission" date="2014-09" db="EMBL/GenBank/DDBJ databases">
        <authorList>
            <person name="Magalhaes I.L.F."/>
            <person name="Oliveira U."/>
            <person name="Santos F.R."/>
            <person name="Vidigal T.H.D.A."/>
            <person name="Brescovit A.D."/>
            <person name="Santos A.J."/>
        </authorList>
    </citation>
    <scope>NUCLEOTIDE SEQUENCE</scope>
    <source>
        <tissue evidence="1">Shoot tissue taken approximately 20 cm above the soil surface</tissue>
    </source>
</reference>
<proteinExistence type="predicted"/>
<protein>
    <submittedName>
        <fullName evidence="1">Uncharacterized protein</fullName>
    </submittedName>
</protein>
<evidence type="ECO:0000313" key="1">
    <source>
        <dbReference type="EMBL" id="JAE36416.1"/>
    </source>
</evidence>
<accession>A0A0A9HNE4</accession>
<dbReference type="EMBL" id="GBRH01161480">
    <property type="protein sequence ID" value="JAE36416.1"/>
    <property type="molecule type" value="Transcribed_RNA"/>
</dbReference>
<organism evidence="1">
    <name type="scientific">Arundo donax</name>
    <name type="common">Giant reed</name>
    <name type="synonym">Donax arundinaceus</name>
    <dbReference type="NCBI Taxonomy" id="35708"/>
    <lineage>
        <taxon>Eukaryota</taxon>
        <taxon>Viridiplantae</taxon>
        <taxon>Streptophyta</taxon>
        <taxon>Embryophyta</taxon>
        <taxon>Tracheophyta</taxon>
        <taxon>Spermatophyta</taxon>
        <taxon>Magnoliopsida</taxon>
        <taxon>Liliopsida</taxon>
        <taxon>Poales</taxon>
        <taxon>Poaceae</taxon>
        <taxon>PACMAD clade</taxon>
        <taxon>Arundinoideae</taxon>
        <taxon>Arundineae</taxon>
        <taxon>Arundo</taxon>
    </lineage>
</organism>
<reference evidence="1" key="2">
    <citation type="journal article" date="2015" name="Data Brief">
        <title>Shoot transcriptome of the giant reed, Arundo donax.</title>
        <authorList>
            <person name="Barrero R.A."/>
            <person name="Guerrero F.D."/>
            <person name="Moolhuijzen P."/>
            <person name="Goolsby J.A."/>
            <person name="Tidwell J."/>
            <person name="Bellgard S.E."/>
            <person name="Bellgard M.I."/>
        </authorList>
    </citation>
    <scope>NUCLEOTIDE SEQUENCE</scope>
    <source>
        <tissue evidence="1">Shoot tissue taken approximately 20 cm above the soil surface</tissue>
    </source>
</reference>
<dbReference type="AlphaFoldDB" id="A0A0A9HNE4"/>
<sequence>MPSDRQHTCIDAKAIHNLKPESIFVLIVSNSILNQSVKNEKQNGVLIKKKVMIRGKRLSFLQASHQ</sequence>